<evidence type="ECO:0000313" key="8">
    <source>
        <dbReference type="Proteomes" id="UP000198694"/>
    </source>
</evidence>
<evidence type="ECO:0000313" key="7">
    <source>
        <dbReference type="EMBL" id="SDJ68817.1"/>
    </source>
</evidence>
<keyword evidence="5" id="KW-1015">Disulfide bond</keyword>
<gene>
    <name evidence="7" type="ORF">SAMN05216243_0314</name>
</gene>
<dbReference type="PANTHER" id="PTHR13847:SF274">
    <property type="entry name" value="RIESKE 2FE-2S IRON-SULFUR PROTEIN YHFW-RELATED"/>
    <property type="match status" value="1"/>
</dbReference>
<feature type="domain" description="Rieske" evidence="6">
    <location>
        <begin position="426"/>
        <end position="511"/>
    </location>
</feature>
<dbReference type="Gene3D" id="3.30.9.10">
    <property type="entry name" value="D-Amino Acid Oxidase, subunit A, domain 2"/>
    <property type="match status" value="1"/>
</dbReference>
<evidence type="ECO:0000256" key="1">
    <source>
        <dbReference type="ARBA" id="ARBA00022714"/>
    </source>
</evidence>
<dbReference type="SUPFAM" id="SSF50022">
    <property type="entry name" value="ISP domain"/>
    <property type="match status" value="1"/>
</dbReference>
<dbReference type="FunFam" id="2.102.10.10:FF:000014">
    <property type="entry name" value="Oxidoreductase, FAD dependent"/>
    <property type="match status" value="1"/>
</dbReference>
<dbReference type="GO" id="GO:0016705">
    <property type="term" value="F:oxidoreductase activity, acting on paired donors, with incorporation or reduction of molecular oxygen"/>
    <property type="evidence" value="ECO:0007669"/>
    <property type="project" value="UniProtKB-ARBA"/>
</dbReference>
<dbReference type="GO" id="GO:0005737">
    <property type="term" value="C:cytoplasm"/>
    <property type="evidence" value="ECO:0007669"/>
    <property type="project" value="TreeGrafter"/>
</dbReference>
<dbReference type="GO" id="GO:0004497">
    <property type="term" value="F:monooxygenase activity"/>
    <property type="evidence" value="ECO:0007669"/>
    <property type="project" value="UniProtKB-ARBA"/>
</dbReference>
<protein>
    <submittedName>
        <fullName evidence="7">Glycine/D-amino acid oxidase</fullName>
    </submittedName>
</protein>
<dbReference type="Gene3D" id="3.50.50.60">
    <property type="entry name" value="FAD/NAD(P)-binding domain"/>
    <property type="match status" value="1"/>
</dbReference>
<dbReference type="Proteomes" id="UP000198694">
    <property type="component" value="Unassembled WGS sequence"/>
</dbReference>
<dbReference type="InterPro" id="IPR006076">
    <property type="entry name" value="FAD-dep_OxRdtase"/>
</dbReference>
<dbReference type="OrthoDB" id="9767869at2"/>
<dbReference type="GO" id="GO:0051537">
    <property type="term" value="F:2 iron, 2 sulfur cluster binding"/>
    <property type="evidence" value="ECO:0007669"/>
    <property type="project" value="UniProtKB-KW"/>
</dbReference>
<proteinExistence type="predicted"/>
<dbReference type="InterPro" id="IPR036188">
    <property type="entry name" value="FAD/NAD-bd_sf"/>
</dbReference>
<evidence type="ECO:0000256" key="2">
    <source>
        <dbReference type="ARBA" id="ARBA00022723"/>
    </source>
</evidence>
<dbReference type="EMBL" id="FNFL01000001">
    <property type="protein sequence ID" value="SDJ68817.1"/>
    <property type="molecule type" value="Genomic_DNA"/>
</dbReference>
<dbReference type="Pfam" id="PF00355">
    <property type="entry name" value="Rieske"/>
    <property type="match status" value="1"/>
</dbReference>
<dbReference type="InterPro" id="IPR005805">
    <property type="entry name" value="Rieske_Fe-S_prot_C"/>
</dbReference>
<dbReference type="RefSeq" id="WP_093210442.1">
    <property type="nucleotide sequence ID" value="NZ_FNFL01000001.1"/>
</dbReference>
<dbReference type="GO" id="GO:0016020">
    <property type="term" value="C:membrane"/>
    <property type="evidence" value="ECO:0007669"/>
    <property type="project" value="InterPro"/>
</dbReference>
<evidence type="ECO:0000256" key="4">
    <source>
        <dbReference type="ARBA" id="ARBA00023014"/>
    </source>
</evidence>
<evidence type="ECO:0000256" key="5">
    <source>
        <dbReference type="ARBA" id="ARBA00023157"/>
    </source>
</evidence>
<reference evidence="7 8" key="1">
    <citation type="submission" date="2016-10" db="EMBL/GenBank/DDBJ databases">
        <authorList>
            <person name="de Groot N.N."/>
        </authorList>
    </citation>
    <scope>NUCLEOTIDE SEQUENCE [LARGE SCALE GENOMIC DNA]</scope>
    <source>
        <strain evidence="7 8">CGMCC 1.6502</strain>
    </source>
</reference>
<keyword evidence="4" id="KW-0411">Iron-sulfur</keyword>
<keyword evidence="2" id="KW-0479">Metal-binding</keyword>
<evidence type="ECO:0000259" key="6">
    <source>
        <dbReference type="PROSITE" id="PS51296"/>
    </source>
</evidence>
<organism evidence="7 8">
    <name type="scientific">Sediminibacillus albus</name>
    <dbReference type="NCBI Taxonomy" id="407036"/>
    <lineage>
        <taxon>Bacteria</taxon>
        <taxon>Bacillati</taxon>
        <taxon>Bacillota</taxon>
        <taxon>Bacilli</taxon>
        <taxon>Bacillales</taxon>
        <taxon>Bacillaceae</taxon>
        <taxon>Sediminibacillus</taxon>
    </lineage>
</organism>
<dbReference type="Gene3D" id="2.102.10.10">
    <property type="entry name" value="Rieske [2Fe-2S] iron-sulphur domain"/>
    <property type="match status" value="1"/>
</dbReference>
<dbReference type="AlphaFoldDB" id="A0A1G8VSJ7"/>
<accession>A0A1G8VSJ7</accession>
<name>A0A1G8VSJ7_9BACI</name>
<sequence length="511" mass="57018">MTKHGKFEWLSESPDSLWRETVKIPDFPRLRSNLEVDIGIVGGGITGITAAYLLAKEGYKIALMDAGKLLEGTTGNTTAKITAQHGLIYDELIQQFGEDTAELYYQFNQEAMELIEELIDIHQIECGFSQEDAYIYTASSQLVDTLKKEKQAYDILGIDNELVSELPIGLSVEAGLKMKNQYQFHPLEYLRKLVEKLEEQGVQIFEETTATGVDNKGKPTIETKDGFQITCEKVVEASHFPFTDARGVFSTRMYPERSYVVAAKSARPFPGGMYASIDTPTRSIRSVSAAGENWWLIGGEGHKTGKGGNTAGHYQALAEFAETHFEAEAYPYYWSAQDLTTLDKMPFIGPISDDQSDILVATGYRKWGMTLGTGAAMMITDIILQRENRFQEVFSPSRFHADPDLVSFAKYNTDSAKELIKGKLEYTSKNVEDIPASQADIIRVKGKRTGVYKDPEGHIHMVDTTCTHMGCEVNWNEAERTWDCPCHGSRFTATGEVIEGPAKIPLKKKDN</sequence>
<keyword evidence="1" id="KW-0001">2Fe-2S</keyword>
<evidence type="ECO:0000256" key="3">
    <source>
        <dbReference type="ARBA" id="ARBA00023004"/>
    </source>
</evidence>
<dbReference type="InterPro" id="IPR036922">
    <property type="entry name" value="Rieske_2Fe-2S_sf"/>
</dbReference>
<dbReference type="InterPro" id="IPR017941">
    <property type="entry name" value="Rieske_2Fe-2S"/>
</dbReference>
<dbReference type="PROSITE" id="PS51296">
    <property type="entry name" value="RIESKE"/>
    <property type="match status" value="1"/>
</dbReference>
<keyword evidence="3" id="KW-0408">Iron</keyword>
<dbReference type="STRING" id="407036.SAMN05216243_0314"/>
<dbReference type="SUPFAM" id="SSF51905">
    <property type="entry name" value="FAD/NAD(P)-binding domain"/>
    <property type="match status" value="1"/>
</dbReference>
<dbReference type="PANTHER" id="PTHR13847">
    <property type="entry name" value="SARCOSINE DEHYDROGENASE-RELATED"/>
    <property type="match status" value="1"/>
</dbReference>
<dbReference type="CDD" id="cd03477">
    <property type="entry name" value="Rieske_YhfW_C"/>
    <property type="match status" value="1"/>
</dbReference>
<dbReference type="PRINTS" id="PR00162">
    <property type="entry name" value="RIESKE"/>
</dbReference>
<keyword evidence="8" id="KW-1185">Reference proteome</keyword>
<dbReference type="GO" id="GO:0046872">
    <property type="term" value="F:metal ion binding"/>
    <property type="evidence" value="ECO:0007669"/>
    <property type="project" value="UniProtKB-KW"/>
</dbReference>
<dbReference type="InterPro" id="IPR038010">
    <property type="entry name" value="YhfW_C"/>
</dbReference>
<dbReference type="Pfam" id="PF01266">
    <property type="entry name" value="DAO"/>
    <property type="match status" value="1"/>
</dbReference>